<dbReference type="InterPro" id="IPR013098">
    <property type="entry name" value="Ig_I-set"/>
</dbReference>
<feature type="non-terminal residue" evidence="3">
    <location>
        <position position="175"/>
    </location>
</feature>
<sequence length="175" mass="20685">YFSARMTVHDALDHPWLREDRSDLDSRIPSGRFDDIRQRTRARYAGYPDPTIGLGRMANWSSLRKNRPQEFNIYSSFWDRREAAPRFILRPRNAHVLEGNNAEFDCRIIAVSPPVVSWHRDNAEIRQSTKHSKKYDRNNYKLEIKRCTQDDKGEYIVRASNSYGEKEYAVFLTVE</sequence>
<name>A0A816HJM2_ADIRI</name>
<dbReference type="SMART" id="SM00409">
    <property type="entry name" value="IG"/>
    <property type="match status" value="1"/>
</dbReference>
<dbReference type="Gene3D" id="2.60.40.10">
    <property type="entry name" value="Immunoglobulins"/>
    <property type="match status" value="1"/>
</dbReference>
<dbReference type="Proteomes" id="UP000663828">
    <property type="component" value="Unassembled WGS sequence"/>
</dbReference>
<dbReference type="AlphaFoldDB" id="A0A816HJM2"/>
<dbReference type="FunFam" id="2.60.40.10:FF:000107">
    <property type="entry name" value="Myosin, light chain kinase a"/>
    <property type="match status" value="1"/>
</dbReference>
<dbReference type="PANTHER" id="PTHR47633">
    <property type="entry name" value="IMMUNOGLOBULIN"/>
    <property type="match status" value="1"/>
</dbReference>
<evidence type="ECO:0000313" key="4">
    <source>
        <dbReference type="Proteomes" id="UP000663828"/>
    </source>
</evidence>
<dbReference type="InterPro" id="IPR036179">
    <property type="entry name" value="Ig-like_dom_sf"/>
</dbReference>
<reference evidence="3" key="1">
    <citation type="submission" date="2021-02" db="EMBL/GenBank/DDBJ databases">
        <authorList>
            <person name="Nowell W R."/>
        </authorList>
    </citation>
    <scope>NUCLEOTIDE SEQUENCE</scope>
</reference>
<keyword evidence="4" id="KW-1185">Reference proteome</keyword>
<evidence type="ECO:0000256" key="1">
    <source>
        <dbReference type="ARBA" id="ARBA00023319"/>
    </source>
</evidence>
<feature type="domain" description="Ig-like" evidence="2">
    <location>
        <begin position="85"/>
        <end position="173"/>
    </location>
</feature>
<dbReference type="SMART" id="SM00408">
    <property type="entry name" value="IGc2"/>
    <property type="match status" value="1"/>
</dbReference>
<dbReference type="InterPro" id="IPR007110">
    <property type="entry name" value="Ig-like_dom"/>
</dbReference>
<proteinExistence type="predicted"/>
<keyword evidence="1" id="KW-0393">Immunoglobulin domain</keyword>
<dbReference type="Pfam" id="PF07679">
    <property type="entry name" value="I-set"/>
    <property type="match status" value="1"/>
</dbReference>
<feature type="non-terminal residue" evidence="3">
    <location>
        <position position="1"/>
    </location>
</feature>
<dbReference type="SUPFAM" id="SSF48726">
    <property type="entry name" value="Immunoglobulin"/>
    <property type="match status" value="1"/>
</dbReference>
<gene>
    <name evidence="3" type="ORF">XAT740_LOCUS62943</name>
</gene>
<evidence type="ECO:0000259" key="2">
    <source>
        <dbReference type="PROSITE" id="PS50835"/>
    </source>
</evidence>
<accession>A0A816HJM2</accession>
<evidence type="ECO:0000313" key="3">
    <source>
        <dbReference type="EMBL" id="CAF1688640.1"/>
    </source>
</evidence>
<dbReference type="PROSITE" id="PS50835">
    <property type="entry name" value="IG_LIKE"/>
    <property type="match status" value="1"/>
</dbReference>
<dbReference type="InterPro" id="IPR003598">
    <property type="entry name" value="Ig_sub2"/>
</dbReference>
<dbReference type="Gene3D" id="1.10.510.10">
    <property type="entry name" value="Transferase(Phosphotransferase) domain 1"/>
    <property type="match status" value="1"/>
</dbReference>
<organism evidence="3 4">
    <name type="scientific">Adineta ricciae</name>
    <name type="common">Rotifer</name>
    <dbReference type="NCBI Taxonomy" id="249248"/>
    <lineage>
        <taxon>Eukaryota</taxon>
        <taxon>Metazoa</taxon>
        <taxon>Spiralia</taxon>
        <taxon>Gnathifera</taxon>
        <taxon>Rotifera</taxon>
        <taxon>Eurotatoria</taxon>
        <taxon>Bdelloidea</taxon>
        <taxon>Adinetida</taxon>
        <taxon>Adinetidae</taxon>
        <taxon>Adineta</taxon>
    </lineage>
</organism>
<comment type="caution">
    <text evidence="3">The sequence shown here is derived from an EMBL/GenBank/DDBJ whole genome shotgun (WGS) entry which is preliminary data.</text>
</comment>
<dbReference type="EMBL" id="CAJNOR010018499">
    <property type="protein sequence ID" value="CAF1688640.1"/>
    <property type="molecule type" value="Genomic_DNA"/>
</dbReference>
<dbReference type="InterPro" id="IPR013783">
    <property type="entry name" value="Ig-like_fold"/>
</dbReference>
<dbReference type="InterPro" id="IPR003599">
    <property type="entry name" value="Ig_sub"/>
</dbReference>
<protein>
    <recommendedName>
        <fullName evidence="2">Ig-like domain-containing protein</fullName>
    </recommendedName>
</protein>